<protein>
    <submittedName>
        <fullName evidence="2">Uncharacterized protein</fullName>
    </submittedName>
</protein>
<proteinExistence type="predicted"/>
<dbReference type="Gene3D" id="3.30.750.44">
    <property type="match status" value="1"/>
</dbReference>
<accession>A0ABU6SJW2</accession>
<evidence type="ECO:0000313" key="3">
    <source>
        <dbReference type="Proteomes" id="UP001341840"/>
    </source>
</evidence>
<evidence type="ECO:0000256" key="1">
    <source>
        <dbReference type="SAM" id="MobiDB-lite"/>
    </source>
</evidence>
<gene>
    <name evidence="2" type="ORF">PIB30_057326</name>
</gene>
<keyword evidence="3" id="KW-1185">Reference proteome</keyword>
<name>A0ABU6SJW2_9FABA</name>
<dbReference type="Proteomes" id="UP001341840">
    <property type="component" value="Unassembled WGS sequence"/>
</dbReference>
<organism evidence="2 3">
    <name type="scientific">Stylosanthes scabra</name>
    <dbReference type="NCBI Taxonomy" id="79078"/>
    <lineage>
        <taxon>Eukaryota</taxon>
        <taxon>Viridiplantae</taxon>
        <taxon>Streptophyta</taxon>
        <taxon>Embryophyta</taxon>
        <taxon>Tracheophyta</taxon>
        <taxon>Spermatophyta</taxon>
        <taxon>Magnoliopsida</taxon>
        <taxon>eudicotyledons</taxon>
        <taxon>Gunneridae</taxon>
        <taxon>Pentapetalae</taxon>
        <taxon>rosids</taxon>
        <taxon>fabids</taxon>
        <taxon>Fabales</taxon>
        <taxon>Fabaceae</taxon>
        <taxon>Papilionoideae</taxon>
        <taxon>50 kb inversion clade</taxon>
        <taxon>dalbergioids sensu lato</taxon>
        <taxon>Dalbergieae</taxon>
        <taxon>Pterocarpus clade</taxon>
        <taxon>Stylosanthes</taxon>
    </lineage>
</organism>
<dbReference type="EMBL" id="JASCZI010060883">
    <property type="protein sequence ID" value="MED6136575.1"/>
    <property type="molecule type" value="Genomic_DNA"/>
</dbReference>
<sequence>MKREDLVSISIQTRSKAHQIIKRTLASSGDPYTRFLSPEETESTWNHIGWPCLFCGCETDVEALKEQLREELRLMEEHRRQMGVTGEHMRAGSSSTAQVPPLHPPAPPKDDDADYVDP</sequence>
<feature type="region of interest" description="Disordered" evidence="1">
    <location>
        <begin position="83"/>
        <end position="118"/>
    </location>
</feature>
<reference evidence="2 3" key="1">
    <citation type="journal article" date="2023" name="Plants (Basel)">
        <title>Bridging the Gap: Combining Genomics and Transcriptomics Approaches to Understand Stylosanthes scabra, an Orphan Legume from the Brazilian Caatinga.</title>
        <authorList>
            <person name="Ferreira-Neto J.R.C."/>
            <person name="da Silva M.D."/>
            <person name="Binneck E."/>
            <person name="de Melo N.F."/>
            <person name="da Silva R.H."/>
            <person name="de Melo A.L.T.M."/>
            <person name="Pandolfi V."/>
            <person name="Bustamante F.O."/>
            <person name="Brasileiro-Vidal A.C."/>
            <person name="Benko-Iseppon A.M."/>
        </authorList>
    </citation>
    <scope>NUCLEOTIDE SEQUENCE [LARGE SCALE GENOMIC DNA]</scope>
    <source>
        <tissue evidence="2">Leaves</tissue>
    </source>
</reference>
<evidence type="ECO:0000313" key="2">
    <source>
        <dbReference type="EMBL" id="MED6136575.1"/>
    </source>
</evidence>
<comment type="caution">
    <text evidence="2">The sequence shown here is derived from an EMBL/GenBank/DDBJ whole genome shotgun (WGS) entry which is preliminary data.</text>
</comment>